<gene>
    <name evidence="3" type="ORF">FIBSPDRAFT_443298</name>
</gene>
<dbReference type="CDD" id="cd00882">
    <property type="entry name" value="Ras_like_GTPase"/>
    <property type="match status" value="1"/>
</dbReference>
<dbReference type="InterPro" id="IPR027417">
    <property type="entry name" value="P-loop_NTPase"/>
</dbReference>
<name>A0A167UFZ1_9AGAM</name>
<feature type="domain" description="G" evidence="2">
    <location>
        <begin position="223"/>
        <end position="280"/>
    </location>
</feature>
<feature type="region of interest" description="Disordered" evidence="1">
    <location>
        <begin position="1"/>
        <end position="92"/>
    </location>
</feature>
<feature type="compositionally biased region" description="Polar residues" evidence="1">
    <location>
        <begin position="78"/>
        <end position="88"/>
    </location>
</feature>
<accession>A0A167UFZ1</accession>
<dbReference type="STRING" id="436010.A0A167UFZ1"/>
<dbReference type="AlphaFoldDB" id="A0A167UFZ1"/>
<proteinExistence type="predicted"/>
<dbReference type="SUPFAM" id="SSF52540">
    <property type="entry name" value="P-loop containing nucleoside triphosphate hydrolases"/>
    <property type="match status" value="1"/>
</dbReference>
<evidence type="ECO:0000256" key="1">
    <source>
        <dbReference type="SAM" id="MobiDB-lite"/>
    </source>
</evidence>
<dbReference type="Proteomes" id="UP000076532">
    <property type="component" value="Unassembled WGS sequence"/>
</dbReference>
<evidence type="ECO:0000259" key="2">
    <source>
        <dbReference type="Pfam" id="PF01926"/>
    </source>
</evidence>
<evidence type="ECO:0000313" key="4">
    <source>
        <dbReference type="Proteomes" id="UP000076532"/>
    </source>
</evidence>
<evidence type="ECO:0000313" key="3">
    <source>
        <dbReference type="EMBL" id="KZP03911.1"/>
    </source>
</evidence>
<dbReference type="GO" id="GO:0005525">
    <property type="term" value="F:GTP binding"/>
    <property type="evidence" value="ECO:0007669"/>
    <property type="project" value="InterPro"/>
</dbReference>
<dbReference type="InterPro" id="IPR006073">
    <property type="entry name" value="GTP-bd"/>
</dbReference>
<dbReference type="OrthoDB" id="8954335at2759"/>
<reference evidence="3 4" key="1">
    <citation type="journal article" date="2016" name="Mol. Biol. Evol.">
        <title>Comparative Genomics of Early-Diverging Mushroom-Forming Fungi Provides Insights into the Origins of Lignocellulose Decay Capabilities.</title>
        <authorList>
            <person name="Nagy L.G."/>
            <person name="Riley R."/>
            <person name="Tritt A."/>
            <person name="Adam C."/>
            <person name="Daum C."/>
            <person name="Floudas D."/>
            <person name="Sun H."/>
            <person name="Yadav J.S."/>
            <person name="Pangilinan J."/>
            <person name="Larsson K.H."/>
            <person name="Matsuura K."/>
            <person name="Barry K."/>
            <person name="Labutti K."/>
            <person name="Kuo R."/>
            <person name="Ohm R.A."/>
            <person name="Bhattacharya S.S."/>
            <person name="Shirouzu T."/>
            <person name="Yoshinaga Y."/>
            <person name="Martin F.M."/>
            <person name="Grigoriev I.V."/>
            <person name="Hibbett D.S."/>
        </authorList>
    </citation>
    <scope>NUCLEOTIDE SEQUENCE [LARGE SCALE GENOMIC DNA]</scope>
    <source>
        <strain evidence="3 4">CBS 109695</strain>
    </source>
</reference>
<dbReference type="Gene3D" id="3.40.50.300">
    <property type="entry name" value="P-loop containing nucleotide triphosphate hydrolases"/>
    <property type="match status" value="1"/>
</dbReference>
<protein>
    <recommendedName>
        <fullName evidence="2">G domain-containing protein</fullName>
    </recommendedName>
</protein>
<keyword evidence="4" id="KW-1185">Reference proteome</keyword>
<feature type="compositionally biased region" description="Gly residues" evidence="1">
    <location>
        <begin position="24"/>
        <end position="33"/>
    </location>
</feature>
<dbReference type="Pfam" id="PF01926">
    <property type="entry name" value="MMR_HSR1"/>
    <property type="match status" value="1"/>
</dbReference>
<dbReference type="EMBL" id="KV417983">
    <property type="protein sequence ID" value="KZP03911.1"/>
    <property type="molecule type" value="Genomic_DNA"/>
</dbReference>
<sequence length="299" mass="32528">MEAIAPPPEMFGNLFTQSDKNAGKSGGQTGGVGTIVAPKNEQQPSSPSDDRIDSSAAQEPGSHDFPLVESRESDRQRSQAQATDNNLQPEGVDVASYIPNHSASYEDGTKLAGMIYMHRITAKRHKSGPARHSFSKFRELYGDDSLKNVAIVTNFWSEVAHTVGVKREKQLREVEFKADLDLHAKLLRHYNKSDTAAKIIGAIMSDHPIALRDVKTPDKDVVIAVMGGTGTGKSTFINLISGSKLRVSADLKSCTDTMSATAPFDFQGQKVVLLDTPGFDDSERSDIDILMMITTFLTT</sequence>
<organism evidence="3 4">
    <name type="scientific">Athelia psychrophila</name>
    <dbReference type="NCBI Taxonomy" id="1759441"/>
    <lineage>
        <taxon>Eukaryota</taxon>
        <taxon>Fungi</taxon>
        <taxon>Dikarya</taxon>
        <taxon>Basidiomycota</taxon>
        <taxon>Agaricomycotina</taxon>
        <taxon>Agaricomycetes</taxon>
        <taxon>Agaricomycetidae</taxon>
        <taxon>Atheliales</taxon>
        <taxon>Atheliaceae</taxon>
        <taxon>Athelia</taxon>
    </lineage>
</organism>